<comment type="subcellular location">
    <subcellularLocation>
        <location evidence="1">Cell membrane</location>
        <topology evidence="1">Multi-pass membrane protein</topology>
    </subcellularLocation>
</comment>
<dbReference type="InterPro" id="IPR019476">
    <property type="entry name" value="T4SS_TraD_DNA-bd"/>
</dbReference>
<reference evidence="9 10" key="1">
    <citation type="journal article" date="2016" name="Int. J. Mol. Sci.">
        <title>Comparative genomics of the extreme acidophile Acidithiobacillus thiooxidans reveals intraspecific divergence and niche adaptation.</title>
        <authorList>
            <person name="Zhang X."/>
            <person name="Feng X."/>
            <person name="Tao J."/>
            <person name="Ma L."/>
            <person name="Xiao Y."/>
            <person name="Liang Y."/>
            <person name="Liu X."/>
            <person name="Yin H."/>
        </authorList>
    </citation>
    <scope>NUCLEOTIDE SEQUENCE [LARGE SCALE GENOMIC DNA]</scope>
    <source>
        <strain evidence="9 10">A02</strain>
    </source>
</reference>
<feature type="compositionally biased region" description="Acidic residues" evidence="6">
    <location>
        <begin position="687"/>
        <end position="697"/>
    </location>
</feature>
<gene>
    <name evidence="9" type="ORF">A6P07_11540</name>
</gene>
<feature type="region of interest" description="Disordered" evidence="6">
    <location>
        <begin position="555"/>
        <end position="587"/>
    </location>
</feature>
<dbReference type="GO" id="GO:0005886">
    <property type="term" value="C:plasma membrane"/>
    <property type="evidence" value="ECO:0007669"/>
    <property type="project" value="UniProtKB-SubCell"/>
</dbReference>
<evidence type="ECO:0000256" key="3">
    <source>
        <dbReference type="ARBA" id="ARBA00022692"/>
    </source>
</evidence>
<proteinExistence type="predicted"/>
<dbReference type="CDD" id="cd01127">
    <property type="entry name" value="TrwB_TraG_TraD_VirD4"/>
    <property type="match status" value="1"/>
</dbReference>
<dbReference type="Gene3D" id="3.40.50.300">
    <property type="entry name" value="P-loop containing nucleotide triphosphate hydrolases"/>
    <property type="match status" value="2"/>
</dbReference>
<feature type="region of interest" description="Disordered" evidence="6">
    <location>
        <begin position="650"/>
        <end position="697"/>
    </location>
</feature>
<organism evidence="9 10">
    <name type="scientific">Acidithiobacillus thiooxidans</name>
    <name type="common">Thiobacillus thiooxidans</name>
    <dbReference type="NCBI Taxonomy" id="930"/>
    <lineage>
        <taxon>Bacteria</taxon>
        <taxon>Pseudomonadati</taxon>
        <taxon>Pseudomonadota</taxon>
        <taxon>Acidithiobacillia</taxon>
        <taxon>Acidithiobacillales</taxon>
        <taxon>Acidithiobacillaceae</taxon>
        <taxon>Acidithiobacillus</taxon>
    </lineage>
</organism>
<dbReference type="AlphaFoldDB" id="A0A1C2I6S6"/>
<name>A0A1C2I6S6_ACITH</name>
<evidence type="ECO:0000256" key="7">
    <source>
        <dbReference type="SAM" id="Phobius"/>
    </source>
</evidence>
<dbReference type="PANTHER" id="PTHR37937:SF1">
    <property type="entry name" value="CONJUGATIVE TRANSFER: DNA TRANSPORT"/>
    <property type="match status" value="1"/>
</dbReference>
<sequence>MATTSKRYSGPNDPRFAQNSGFLELIGIGGIGGALLGYAGAWESIALVKTGALLAPKAILEAVRLAGLMPPDYMPYLAAGAGIGAIAGAVAGYLVGDLKQEIHIRGRQLETIKQAAKALKPRKKAATGVSIHPNIPISEQQECRHFLLLGGSGSGKTSILWPMINQAAERGDKCLIFSFKGDFQQKADFPFTLLAPWDSRSAKWQLGRDIRTRLHAESLAKTLIPTPEKDPIWAQGAQGLLTAIISEVQSKYGQKWGFYRLAQACSIALSDYESLVQTVMNESPLARSFLMGKDSKTTASYLAQMASNLSDIINLGVADFSNNGKPWSVRDWLAGKSPNAAILGYLPESENLSQAYCSSIIEQTVKQILSFPDATPEARRMWLFLDEVPQAGKIPSITSALEAARSKGCRVVLGMQGVAQLEEHGYSKNTLRIWAGQCGVKIVANLSDPDDQKWASNLLGDRDLERYQANISVNNGSGNGGSSGQSGGYQRATESVMLPASFGTDLFVDESKNGGPQALILTSKTAAIVKWPFPVIHEQRPAFCEAEWMQHGFQRPRWGKTPPLVQMPEDKPKTGSNKAQNKAKQDEVQQQDDITYMSPNPQTQIQDTQDAGDILADAISDHAIGAALDAALTGGAGQLFEAMKGISELAGNSGGGNGGANALPKLPQNQQPRPKKEDEYFQKRDEAEAEAEEESEP</sequence>
<feature type="compositionally biased region" description="Basic and acidic residues" evidence="6">
    <location>
        <begin position="674"/>
        <end position="686"/>
    </location>
</feature>
<dbReference type="Pfam" id="PF10412">
    <property type="entry name" value="TrwB_AAD_bind"/>
    <property type="match status" value="1"/>
</dbReference>
<evidence type="ECO:0000259" key="8">
    <source>
        <dbReference type="Pfam" id="PF10412"/>
    </source>
</evidence>
<feature type="transmembrane region" description="Helical" evidence="7">
    <location>
        <begin position="21"/>
        <end position="41"/>
    </location>
</feature>
<evidence type="ECO:0000313" key="9">
    <source>
        <dbReference type="EMBL" id="OCX71706.1"/>
    </source>
</evidence>
<feature type="transmembrane region" description="Helical" evidence="7">
    <location>
        <begin position="73"/>
        <end position="95"/>
    </location>
</feature>
<keyword evidence="3 7" id="KW-0812">Transmembrane</keyword>
<keyword evidence="4 7" id="KW-1133">Transmembrane helix</keyword>
<evidence type="ECO:0000256" key="5">
    <source>
        <dbReference type="ARBA" id="ARBA00023136"/>
    </source>
</evidence>
<evidence type="ECO:0000256" key="2">
    <source>
        <dbReference type="ARBA" id="ARBA00022475"/>
    </source>
</evidence>
<dbReference type="SUPFAM" id="SSF52540">
    <property type="entry name" value="P-loop containing nucleoside triphosphate hydrolases"/>
    <property type="match status" value="1"/>
</dbReference>
<keyword evidence="5 7" id="KW-0472">Membrane</keyword>
<feature type="compositionally biased region" description="Gly residues" evidence="6">
    <location>
        <begin position="477"/>
        <end position="487"/>
    </location>
</feature>
<feature type="region of interest" description="Disordered" evidence="6">
    <location>
        <begin position="471"/>
        <end position="490"/>
    </location>
</feature>
<dbReference type="Proteomes" id="UP000094893">
    <property type="component" value="Unassembled WGS sequence"/>
</dbReference>
<protein>
    <recommendedName>
        <fullName evidence="8">Type IV secretion system coupling protein TraD DNA-binding domain-containing protein</fullName>
    </recommendedName>
</protein>
<dbReference type="EMBL" id="LWSA01000160">
    <property type="protein sequence ID" value="OCX71706.1"/>
    <property type="molecule type" value="Genomic_DNA"/>
</dbReference>
<evidence type="ECO:0000256" key="4">
    <source>
        <dbReference type="ARBA" id="ARBA00022989"/>
    </source>
</evidence>
<evidence type="ECO:0000313" key="10">
    <source>
        <dbReference type="Proteomes" id="UP000094893"/>
    </source>
</evidence>
<keyword evidence="2" id="KW-1003">Cell membrane</keyword>
<evidence type="ECO:0000256" key="6">
    <source>
        <dbReference type="SAM" id="MobiDB-lite"/>
    </source>
</evidence>
<dbReference type="PANTHER" id="PTHR37937">
    <property type="entry name" value="CONJUGATIVE TRANSFER: DNA TRANSPORT"/>
    <property type="match status" value="1"/>
</dbReference>
<evidence type="ECO:0000256" key="1">
    <source>
        <dbReference type="ARBA" id="ARBA00004651"/>
    </source>
</evidence>
<dbReference type="RefSeq" id="WP_024892740.1">
    <property type="nucleotide sequence ID" value="NZ_LWSA01000160.1"/>
</dbReference>
<comment type="caution">
    <text evidence="9">The sequence shown here is derived from an EMBL/GenBank/DDBJ whole genome shotgun (WGS) entry which is preliminary data.</text>
</comment>
<dbReference type="InterPro" id="IPR027417">
    <property type="entry name" value="P-loop_NTPase"/>
</dbReference>
<feature type="domain" description="Type IV secretion system coupling protein TraD DNA-binding" evidence="8">
    <location>
        <begin position="131"/>
        <end position="497"/>
    </location>
</feature>
<accession>A0A1C2I6S6</accession>
<dbReference type="InterPro" id="IPR051539">
    <property type="entry name" value="T4SS-coupling_protein"/>
</dbReference>